<accession>A0ABR9QKS3</accession>
<keyword evidence="1" id="KW-0175">Coiled coil</keyword>
<evidence type="ECO:0000313" key="2">
    <source>
        <dbReference type="EMBL" id="MBE4909094.1"/>
    </source>
</evidence>
<name>A0ABR9QKS3_9BACI</name>
<evidence type="ECO:0000313" key="3">
    <source>
        <dbReference type="Proteomes" id="UP001516662"/>
    </source>
</evidence>
<protein>
    <submittedName>
        <fullName evidence="2">Uncharacterized protein</fullName>
    </submittedName>
</protein>
<evidence type="ECO:0000256" key="1">
    <source>
        <dbReference type="SAM" id="Coils"/>
    </source>
</evidence>
<reference evidence="2 3" key="1">
    <citation type="submission" date="2020-10" db="EMBL/GenBank/DDBJ databases">
        <title>Bacillus sp. HD4P25, an endophyte from a halophyte.</title>
        <authorList>
            <person name="Sun J.-Q."/>
        </authorList>
    </citation>
    <scope>NUCLEOTIDE SEQUENCE [LARGE SCALE GENOMIC DNA]</scope>
    <source>
        <strain evidence="2 3">YIM 93174</strain>
    </source>
</reference>
<dbReference type="RefSeq" id="WP_193537399.1">
    <property type="nucleotide sequence ID" value="NZ_JADCLJ010000021.1"/>
</dbReference>
<comment type="caution">
    <text evidence="2">The sequence shown here is derived from an EMBL/GenBank/DDBJ whole genome shotgun (WGS) entry which is preliminary data.</text>
</comment>
<dbReference type="Proteomes" id="UP001516662">
    <property type="component" value="Unassembled WGS sequence"/>
</dbReference>
<dbReference type="EMBL" id="JADCLJ010000021">
    <property type="protein sequence ID" value="MBE4909094.1"/>
    <property type="molecule type" value="Genomic_DNA"/>
</dbReference>
<sequence>MKKNLKTYGLIILVVFSTLAIIDNLRISDAADKLQVDNEKLVKQVTSIEKELENSSLTSNELLKENKELVMEVAKLEEDVEGLKTSLDYQGFKEATGIVEAYKVANTIKEASNLVSLNIGGGYSTIDREGNCPCHLFFGKYGKSIEWIPNVVLDLKEFSLDKDKVLLTYRTVEAIKGDYQFIVSKSTLNREQEERWMIDEITLIKKE</sequence>
<gene>
    <name evidence="2" type="ORF">IMZ08_13575</name>
</gene>
<feature type="coiled-coil region" evidence="1">
    <location>
        <begin position="31"/>
        <end position="86"/>
    </location>
</feature>
<organism evidence="2 3">
    <name type="scientific">Litchfieldia luteola</name>
    <dbReference type="NCBI Taxonomy" id="682179"/>
    <lineage>
        <taxon>Bacteria</taxon>
        <taxon>Bacillati</taxon>
        <taxon>Bacillota</taxon>
        <taxon>Bacilli</taxon>
        <taxon>Bacillales</taxon>
        <taxon>Bacillaceae</taxon>
        <taxon>Litchfieldia</taxon>
    </lineage>
</organism>
<keyword evidence="3" id="KW-1185">Reference proteome</keyword>
<proteinExistence type="predicted"/>